<organism evidence="1 2">
    <name type="scientific">Kibdelosporangium banguiense</name>
    <dbReference type="NCBI Taxonomy" id="1365924"/>
    <lineage>
        <taxon>Bacteria</taxon>
        <taxon>Bacillati</taxon>
        <taxon>Actinomycetota</taxon>
        <taxon>Actinomycetes</taxon>
        <taxon>Pseudonocardiales</taxon>
        <taxon>Pseudonocardiaceae</taxon>
        <taxon>Kibdelosporangium</taxon>
    </lineage>
</organism>
<gene>
    <name evidence="1" type="ORF">JOF56_009507</name>
</gene>
<protein>
    <submittedName>
        <fullName evidence="1">ATP/maltotriose-dependent transcriptional regulator MalT</fullName>
    </submittedName>
</protein>
<dbReference type="InterPro" id="IPR011990">
    <property type="entry name" value="TPR-like_helical_dom_sf"/>
</dbReference>
<accession>A0ABS4TXL4</accession>
<reference evidence="1 2" key="1">
    <citation type="submission" date="2021-03" db="EMBL/GenBank/DDBJ databases">
        <title>Sequencing the genomes of 1000 actinobacteria strains.</title>
        <authorList>
            <person name="Klenk H.-P."/>
        </authorList>
    </citation>
    <scope>NUCLEOTIDE SEQUENCE [LARGE SCALE GENOMIC DNA]</scope>
    <source>
        <strain evidence="1 2">DSM 46670</strain>
    </source>
</reference>
<dbReference type="EMBL" id="JAGINW010000001">
    <property type="protein sequence ID" value="MBP2329122.1"/>
    <property type="molecule type" value="Genomic_DNA"/>
</dbReference>
<sequence length="165" mass="17597">MGLGFNPALALDLEPTRVRATALAINAHLAVVQGDIPAATAMAQECRDWAQSRGEEAVLAYAVFVQGAAARFSGDLPRAQTLLEDALARFQALGELNSTVVIAYVTLFGVAVFQGDLTSAVALGRHARALCGQHGEQWARAAMAAIRTLVWSESVRFTRQFRGDA</sequence>
<dbReference type="Proteomes" id="UP001519332">
    <property type="component" value="Unassembled WGS sequence"/>
</dbReference>
<dbReference type="RefSeq" id="WP_209645979.1">
    <property type="nucleotide sequence ID" value="NZ_JAGINW010000001.1"/>
</dbReference>
<dbReference type="Gene3D" id="1.25.40.10">
    <property type="entry name" value="Tetratricopeptide repeat domain"/>
    <property type="match status" value="1"/>
</dbReference>
<proteinExistence type="predicted"/>
<evidence type="ECO:0000313" key="1">
    <source>
        <dbReference type="EMBL" id="MBP2329122.1"/>
    </source>
</evidence>
<name>A0ABS4TXL4_9PSEU</name>
<dbReference type="SUPFAM" id="SSF48452">
    <property type="entry name" value="TPR-like"/>
    <property type="match status" value="1"/>
</dbReference>
<comment type="caution">
    <text evidence="1">The sequence shown here is derived from an EMBL/GenBank/DDBJ whole genome shotgun (WGS) entry which is preliminary data.</text>
</comment>
<evidence type="ECO:0000313" key="2">
    <source>
        <dbReference type="Proteomes" id="UP001519332"/>
    </source>
</evidence>
<keyword evidence="2" id="KW-1185">Reference proteome</keyword>